<feature type="transmembrane region" description="Helical" evidence="2">
    <location>
        <begin position="104"/>
        <end position="124"/>
    </location>
</feature>
<protein>
    <submittedName>
        <fullName evidence="4">Patatin-like phospholipase family protein</fullName>
    </submittedName>
</protein>
<dbReference type="EMBL" id="JAKZGO010000017">
    <property type="protein sequence ID" value="MCH7415165.1"/>
    <property type="molecule type" value="Genomic_DNA"/>
</dbReference>
<reference evidence="4" key="1">
    <citation type="submission" date="2022-03" db="EMBL/GenBank/DDBJ databases">
        <title>De novo assembled genomes of Belliella spp. (Cyclobacteriaceae) strains.</title>
        <authorList>
            <person name="Szabo A."/>
            <person name="Korponai K."/>
            <person name="Felfoldi T."/>
        </authorList>
    </citation>
    <scope>NUCLEOTIDE SEQUENCE</scope>
    <source>
        <strain evidence="4">DSM 111903</strain>
    </source>
</reference>
<feature type="transmembrane region" description="Helical" evidence="2">
    <location>
        <begin position="289"/>
        <end position="305"/>
    </location>
</feature>
<proteinExistence type="predicted"/>
<feature type="transmembrane region" description="Helical" evidence="2">
    <location>
        <begin position="235"/>
        <end position="254"/>
    </location>
</feature>
<feature type="domain" description="PNPLA" evidence="3">
    <location>
        <begin position="374"/>
        <end position="611"/>
    </location>
</feature>
<dbReference type="Proteomes" id="UP001165430">
    <property type="component" value="Unassembled WGS sequence"/>
</dbReference>
<dbReference type="SUPFAM" id="SSF52151">
    <property type="entry name" value="FabD/lysophospholipase-like"/>
    <property type="match status" value="1"/>
</dbReference>
<dbReference type="RefSeq" id="WP_241414062.1">
    <property type="nucleotide sequence ID" value="NZ_JAKZGO010000017.1"/>
</dbReference>
<evidence type="ECO:0000313" key="5">
    <source>
        <dbReference type="Proteomes" id="UP001165430"/>
    </source>
</evidence>
<evidence type="ECO:0000313" key="4">
    <source>
        <dbReference type="EMBL" id="MCH7415165.1"/>
    </source>
</evidence>
<dbReference type="InterPro" id="IPR016035">
    <property type="entry name" value="Acyl_Trfase/lysoPLipase"/>
</dbReference>
<keyword evidence="2" id="KW-0812">Transmembrane</keyword>
<dbReference type="Gene3D" id="3.40.1090.10">
    <property type="entry name" value="Cytosolic phospholipase A2 catalytic domain"/>
    <property type="match status" value="1"/>
</dbReference>
<feature type="transmembrane region" description="Helical" evidence="2">
    <location>
        <begin position="25"/>
        <end position="50"/>
    </location>
</feature>
<accession>A0ABS9VGS6</accession>
<feature type="transmembrane region" description="Helical" evidence="2">
    <location>
        <begin position="261"/>
        <end position="283"/>
    </location>
</feature>
<keyword evidence="2" id="KW-1133">Transmembrane helix</keyword>
<name>A0ABS9VGS6_9BACT</name>
<evidence type="ECO:0000256" key="2">
    <source>
        <dbReference type="SAM" id="Phobius"/>
    </source>
</evidence>
<evidence type="ECO:0000256" key="1">
    <source>
        <dbReference type="ARBA" id="ARBA00023098"/>
    </source>
</evidence>
<dbReference type="InterPro" id="IPR002641">
    <property type="entry name" value="PNPLA_dom"/>
</dbReference>
<gene>
    <name evidence="4" type="ORF">MM213_16815</name>
</gene>
<feature type="transmembrane region" description="Helical" evidence="2">
    <location>
        <begin position="62"/>
        <end position="84"/>
    </location>
</feature>
<keyword evidence="2" id="KW-0472">Membrane</keyword>
<keyword evidence="1" id="KW-0443">Lipid metabolism</keyword>
<feature type="transmembrane region" description="Helical" evidence="2">
    <location>
        <begin position="136"/>
        <end position="160"/>
    </location>
</feature>
<organism evidence="4 5">
    <name type="scientific">Belliella alkalica</name>
    <dbReference type="NCBI Taxonomy" id="1730871"/>
    <lineage>
        <taxon>Bacteria</taxon>
        <taxon>Pseudomonadati</taxon>
        <taxon>Bacteroidota</taxon>
        <taxon>Cytophagia</taxon>
        <taxon>Cytophagales</taxon>
        <taxon>Cyclobacteriaceae</taxon>
        <taxon>Belliella</taxon>
    </lineage>
</organism>
<dbReference type="Pfam" id="PF01734">
    <property type="entry name" value="Patatin"/>
    <property type="match status" value="1"/>
</dbReference>
<keyword evidence="5" id="KW-1185">Reference proteome</keyword>
<comment type="caution">
    <text evidence="4">The sequence shown here is derived from an EMBL/GenBank/DDBJ whole genome shotgun (WGS) entry which is preliminary data.</text>
</comment>
<sequence length="763" mass="88638">MWEKINYSFPVQLFFMHLKKNIPLLLLWVILILIITQNFGSVLGIPYLFLDPEYLNEVSWKGFFLVGIAFGVFTMAFHMTSYILDGAKFKFLAVIPRPFIQFTINNAIVPLFFYLTYIFCFVKFQFDNEHDSYWEVLEFFFGFASGSILIYAMIFAYFGFTNKDFFVLFADSVEKKLRKSKIPRANILNQIKENKKSKEKVYNYIDIRFGIQPVRSDLSKFESKQLLRVFDQNHLNLFIIQSGLIVLILFLGFFREYPILQIPAAVSATLLLSIIMMLVGALAFWLRDWLIPAMIGAILVFNFLSKSQFLNRPHTAFGMDYDTEPAIYNLENLQRLLHPDTLEKDRQATIEILENWKAKFGQGQRPRMIFITTSGGGQRAALWSLNVLQNLESESEGRVFKHTQMLTGASGGVVGAAFFRELYLRNAEGEGIDFLDKKYLDQISSDNLNPIIFTLLVNDLFIRNQYYEYNNRKYLQDRGFAFENQLNINTEKILDKPLFAYSKPEFESKIPMLPITPLITNDGRKLFISPHSMSYMGISASQSEGVNEKSQGIDFLRFFRDQDAENLRFISALRMGATFPFITPHIQLPSSPQMETMDAGISDNFGIQDALRFIYVFQDWIKENTSGVTLITIRDSEKFTEIDQKILPTILQKLSTPLKNILINWDNIQTLNNEVLYNQFKESMDFEIDRIEFEYSTSQYLRERGLVDSVGVVNQEEQEIQRASLNWRLTAREKVSIIDNINSVQNRNALRKVRRIKFLVPEE</sequence>
<evidence type="ECO:0000259" key="3">
    <source>
        <dbReference type="Pfam" id="PF01734"/>
    </source>
</evidence>